<evidence type="ECO:0000313" key="2">
    <source>
        <dbReference type="Proteomes" id="UP000800092"/>
    </source>
</evidence>
<gene>
    <name evidence="1" type="ORF">EV356DRAFT_502413</name>
</gene>
<accession>A0A6A6HP84</accession>
<keyword evidence="2" id="KW-1185">Reference proteome</keyword>
<evidence type="ECO:0008006" key="3">
    <source>
        <dbReference type="Google" id="ProtNLM"/>
    </source>
</evidence>
<dbReference type="OrthoDB" id="10256055at2759"/>
<dbReference type="EMBL" id="ML991773">
    <property type="protein sequence ID" value="KAF2239363.1"/>
    <property type="molecule type" value="Genomic_DNA"/>
</dbReference>
<reference evidence="1" key="1">
    <citation type="journal article" date="2020" name="Stud. Mycol.">
        <title>101 Dothideomycetes genomes: a test case for predicting lifestyles and emergence of pathogens.</title>
        <authorList>
            <person name="Haridas S."/>
            <person name="Albert R."/>
            <person name="Binder M."/>
            <person name="Bloem J."/>
            <person name="Labutti K."/>
            <person name="Salamov A."/>
            <person name="Andreopoulos B."/>
            <person name="Baker S."/>
            <person name="Barry K."/>
            <person name="Bills G."/>
            <person name="Bluhm B."/>
            <person name="Cannon C."/>
            <person name="Castanera R."/>
            <person name="Culley D."/>
            <person name="Daum C."/>
            <person name="Ezra D."/>
            <person name="Gonzalez J."/>
            <person name="Henrissat B."/>
            <person name="Kuo A."/>
            <person name="Liang C."/>
            <person name="Lipzen A."/>
            <person name="Lutzoni F."/>
            <person name="Magnuson J."/>
            <person name="Mondo S."/>
            <person name="Nolan M."/>
            <person name="Ohm R."/>
            <person name="Pangilinan J."/>
            <person name="Park H.-J."/>
            <person name="Ramirez L."/>
            <person name="Alfaro M."/>
            <person name="Sun H."/>
            <person name="Tritt A."/>
            <person name="Yoshinaga Y."/>
            <person name="Zwiers L.-H."/>
            <person name="Turgeon B."/>
            <person name="Goodwin S."/>
            <person name="Spatafora J."/>
            <person name="Crous P."/>
            <person name="Grigoriev I."/>
        </authorList>
    </citation>
    <scope>NUCLEOTIDE SEQUENCE</scope>
    <source>
        <strain evidence="1">Tuck. ex Michener</strain>
    </source>
</reference>
<dbReference type="Proteomes" id="UP000800092">
    <property type="component" value="Unassembled WGS sequence"/>
</dbReference>
<sequence>MATMTMNPEPHARPSFEPIIKAAEAERKARGVVHFDPNRHLSFATPPEVFSMEDLGLEGVGVSPVAVSQPFQLFSEEAVEQFRAEVLNPEVMTKCRFQSNLAACQLRGYSRKYAPFIYDAWNNSETLSIISKIAGVDLIPVVNFEIGHVNFSVKSEKEAAEEVSSITRAKRSFAEDEGIGGCPWEDDKPVVGWHTDSYPFVCVLMLSDCTNMVGGETALMTGRGDVIKVRGPQKGCAVILQGRYITHQALRALGAQERITMVTSFRPRSPYLPDDSVLTTVRPVSDLNELYTEFATYRLEMLEERIRKQLKILRDNQQANKTLETTALKAFLSNQEEFIKRTNEELVEEDKVAFGYMEEIKFSSEAATPPKRIKSDS</sequence>
<evidence type="ECO:0000313" key="1">
    <source>
        <dbReference type="EMBL" id="KAF2239363.1"/>
    </source>
</evidence>
<protein>
    <recommendedName>
        <fullName evidence="3">Fe2OG dioxygenase domain-containing protein</fullName>
    </recommendedName>
</protein>
<dbReference type="PANTHER" id="PTHR41677">
    <property type="entry name" value="YALI0B19030P"/>
    <property type="match status" value="1"/>
</dbReference>
<dbReference type="AlphaFoldDB" id="A0A6A6HP84"/>
<name>A0A6A6HP84_VIRVR</name>
<dbReference type="PANTHER" id="PTHR41677:SF1">
    <property type="entry name" value="FE2OG DIOXYGENASE DOMAIN-CONTAINING PROTEIN"/>
    <property type="match status" value="1"/>
</dbReference>
<proteinExistence type="predicted"/>
<organism evidence="1 2">
    <name type="scientific">Viridothelium virens</name>
    <name type="common">Speckled blister lichen</name>
    <name type="synonym">Trypethelium virens</name>
    <dbReference type="NCBI Taxonomy" id="1048519"/>
    <lineage>
        <taxon>Eukaryota</taxon>
        <taxon>Fungi</taxon>
        <taxon>Dikarya</taxon>
        <taxon>Ascomycota</taxon>
        <taxon>Pezizomycotina</taxon>
        <taxon>Dothideomycetes</taxon>
        <taxon>Dothideomycetes incertae sedis</taxon>
        <taxon>Trypetheliales</taxon>
        <taxon>Trypetheliaceae</taxon>
        <taxon>Viridothelium</taxon>
    </lineage>
</organism>